<dbReference type="EMBL" id="JAGKQH010000001">
    <property type="protein sequence ID" value="KAG6608219.1"/>
    <property type="molecule type" value="Genomic_DNA"/>
</dbReference>
<reference evidence="2 3" key="1">
    <citation type="journal article" date="2021" name="Hortic Res">
        <title>The domestication of Cucurbita argyrosperma as revealed by the genome of its wild relative.</title>
        <authorList>
            <person name="Barrera-Redondo J."/>
            <person name="Sanchez-de la Vega G."/>
            <person name="Aguirre-Liguori J.A."/>
            <person name="Castellanos-Morales G."/>
            <person name="Gutierrez-Guerrero Y.T."/>
            <person name="Aguirre-Dugua X."/>
            <person name="Aguirre-Planter E."/>
            <person name="Tenaillon M.I."/>
            <person name="Lira-Saade R."/>
            <person name="Eguiarte L.E."/>
        </authorList>
    </citation>
    <scope>NUCLEOTIDE SEQUENCE [LARGE SCALE GENOMIC DNA]</scope>
    <source>
        <strain evidence="2">JBR-2021</strain>
    </source>
</reference>
<evidence type="ECO:0000256" key="1">
    <source>
        <dbReference type="ARBA" id="ARBA00008861"/>
    </source>
</evidence>
<feature type="non-terminal residue" evidence="2">
    <location>
        <position position="1"/>
    </location>
</feature>
<dbReference type="InterPro" id="IPR013024">
    <property type="entry name" value="GGCT-like"/>
</dbReference>
<dbReference type="AlphaFoldDB" id="A0AAV6P795"/>
<comment type="similarity">
    <text evidence="1">Belongs to the gamma-glutamylcyclotransferase family.</text>
</comment>
<dbReference type="PANTHER" id="PTHR31544">
    <property type="entry name" value="AIG2-LIKE PROTEIN D"/>
    <property type="match status" value="1"/>
</dbReference>
<dbReference type="Proteomes" id="UP000685013">
    <property type="component" value="Chromosome 1"/>
</dbReference>
<comment type="caution">
    <text evidence="2">The sequence shown here is derived from an EMBL/GenBank/DDBJ whole genome shotgun (WGS) entry which is preliminary data.</text>
</comment>
<sequence length="160" mass="18264">MDSASLASLAPSHTPQNLHRVFVYGSLLSDEVVHILLKRTPQSSAAVLNDLFFQGLTATELDILDAFEDVEYKRESTVEVSFNENSIYLPHWTLRRVRRRKQQRDSQRTKGFKHFLFAPTQIIPSSLSTNLTTCFKHRYLTRQPQNSSLLKSELPTSGLS</sequence>
<evidence type="ECO:0000313" key="2">
    <source>
        <dbReference type="EMBL" id="KAG6608219.1"/>
    </source>
</evidence>
<organism evidence="2 3">
    <name type="scientific">Cucurbita argyrosperma subsp. sororia</name>
    <dbReference type="NCBI Taxonomy" id="37648"/>
    <lineage>
        <taxon>Eukaryota</taxon>
        <taxon>Viridiplantae</taxon>
        <taxon>Streptophyta</taxon>
        <taxon>Embryophyta</taxon>
        <taxon>Tracheophyta</taxon>
        <taxon>Spermatophyta</taxon>
        <taxon>Magnoliopsida</taxon>
        <taxon>eudicotyledons</taxon>
        <taxon>Gunneridae</taxon>
        <taxon>Pentapetalae</taxon>
        <taxon>rosids</taxon>
        <taxon>fabids</taxon>
        <taxon>Cucurbitales</taxon>
        <taxon>Cucurbitaceae</taxon>
        <taxon>Cucurbiteae</taxon>
        <taxon>Cucurbita</taxon>
    </lineage>
</organism>
<accession>A0AAV6P795</accession>
<dbReference type="CDD" id="cd06661">
    <property type="entry name" value="GGCT_like"/>
    <property type="match status" value="1"/>
</dbReference>
<dbReference type="PANTHER" id="PTHR31544:SF2">
    <property type="entry name" value="AIG2-LIKE PROTEIN D"/>
    <property type="match status" value="1"/>
</dbReference>
<name>A0AAV6P795_9ROSI</name>
<evidence type="ECO:0000313" key="3">
    <source>
        <dbReference type="Proteomes" id="UP000685013"/>
    </source>
</evidence>
<proteinExistence type="inferred from homology"/>
<dbReference type="InterPro" id="IPR045038">
    <property type="entry name" value="AIG2-like"/>
</dbReference>
<protein>
    <submittedName>
        <fullName evidence="2">AIG2-like protein D</fullName>
    </submittedName>
</protein>
<keyword evidence="3" id="KW-1185">Reference proteome</keyword>
<gene>
    <name evidence="2" type="primary">AIG2LD</name>
    <name evidence="2" type="ORF">SDJN03_01561</name>
</gene>